<dbReference type="EMBL" id="CP071090">
    <property type="protein sequence ID" value="QSQ26818.1"/>
    <property type="molecule type" value="Genomic_DNA"/>
</dbReference>
<name>A0ABX7P8Q5_9BACT</name>
<dbReference type="InterPro" id="IPR052179">
    <property type="entry name" value="DD-CPase-like"/>
</dbReference>
<proteinExistence type="predicted"/>
<dbReference type="RefSeq" id="WP_206728360.1">
    <property type="nucleotide sequence ID" value="NZ_CP071090.1"/>
</dbReference>
<dbReference type="Gene3D" id="3.30.1380.10">
    <property type="match status" value="1"/>
</dbReference>
<dbReference type="PANTHER" id="PTHR34385">
    <property type="entry name" value="D-ALANYL-D-ALANINE CARBOXYPEPTIDASE"/>
    <property type="match status" value="1"/>
</dbReference>
<dbReference type="Proteomes" id="UP000662747">
    <property type="component" value="Chromosome"/>
</dbReference>
<feature type="signal peptide" evidence="2">
    <location>
        <begin position="1"/>
        <end position="23"/>
    </location>
</feature>
<gene>
    <name evidence="4" type="ORF">JY651_18700</name>
</gene>
<evidence type="ECO:0000313" key="4">
    <source>
        <dbReference type="EMBL" id="QSQ26818.1"/>
    </source>
</evidence>
<dbReference type="PANTHER" id="PTHR34385:SF1">
    <property type="entry name" value="PEPTIDOGLYCAN L-ALANYL-D-GLUTAMATE ENDOPEPTIDASE CWLK"/>
    <property type="match status" value="1"/>
</dbReference>
<feature type="region of interest" description="Disordered" evidence="1">
    <location>
        <begin position="144"/>
        <end position="182"/>
    </location>
</feature>
<feature type="domain" description="D-alanyl-D-alanine carboxypeptidase-like core" evidence="3">
    <location>
        <begin position="46"/>
        <end position="149"/>
    </location>
</feature>
<sequence>MPLAFLRWGVSILVCLFASPSFAAGTKNRRPKSKGVKLVRLKGGEMLHHSAAAAFLRMSAEAHEDGVSLWVTSGYRSRREQRWLYQRYRQGLGPKAARPGRSNHQRGLAVDLVVGDITSLTYDWLASHACRFGFRRTVPSEPWHWEFRPRSTPGPEEGQDCLGRELEPEVPTAAPVAKQDAS</sequence>
<reference evidence="4 5" key="1">
    <citation type="submission" date="2021-02" db="EMBL/GenBank/DDBJ databases">
        <title>De Novo genome assembly of isolated myxobacteria.</title>
        <authorList>
            <person name="Stevens D.C."/>
        </authorList>
    </citation>
    <scope>NUCLEOTIDE SEQUENCE [LARGE SCALE GENOMIC DNA]</scope>
    <source>
        <strain evidence="5">SCPEA02</strain>
    </source>
</reference>
<evidence type="ECO:0000256" key="1">
    <source>
        <dbReference type="SAM" id="MobiDB-lite"/>
    </source>
</evidence>
<organism evidence="4 5">
    <name type="scientific">Pyxidicoccus parkwayensis</name>
    <dbReference type="NCBI Taxonomy" id="2813578"/>
    <lineage>
        <taxon>Bacteria</taxon>
        <taxon>Pseudomonadati</taxon>
        <taxon>Myxococcota</taxon>
        <taxon>Myxococcia</taxon>
        <taxon>Myxococcales</taxon>
        <taxon>Cystobacterineae</taxon>
        <taxon>Myxococcaceae</taxon>
        <taxon>Pyxidicoccus</taxon>
    </lineage>
</organism>
<evidence type="ECO:0000256" key="2">
    <source>
        <dbReference type="SAM" id="SignalP"/>
    </source>
</evidence>
<dbReference type="Pfam" id="PF02557">
    <property type="entry name" value="VanY"/>
    <property type="match status" value="1"/>
</dbReference>
<dbReference type="SUPFAM" id="SSF55166">
    <property type="entry name" value="Hedgehog/DD-peptidase"/>
    <property type="match status" value="1"/>
</dbReference>
<keyword evidence="2" id="KW-0732">Signal</keyword>
<feature type="chain" id="PRO_5046837925" evidence="2">
    <location>
        <begin position="24"/>
        <end position="182"/>
    </location>
</feature>
<accession>A0ABX7P8Q5</accession>
<dbReference type="CDD" id="cd14814">
    <property type="entry name" value="Peptidase_M15"/>
    <property type="match status" value="1"/>
</dbReference>
<protein>
    <submittedName>
        <fullName evidence="4">M15 family metallopeptidase</fullName>
    </submittedName>
</protein>
<evidence type="ECO:0000313" key="5">
    <source>
        <dbReference type="Proteomes" id="UP000662747"/>
    </source>
</evidence>
<evidence type="ECO:0000259" key="3">
    <source>
        <dbReference type="Pfam" id="PF02557"/>
    </source>
</evidence>
<keyword evidence="5" id="KW-1185">Reference proteome</keyword>
<dbReference type="InterPro" id="IPR009045">
    <property type="entry name" value="Zn_M74/Hedgehog-like"/>
</dbReference>
<dbReference type="InterPro" id="IPR003709">
    <property type="entry name" value="VanY-like_core_dom"/>
</dbReference>